<feature type="domain" description="BON" evidence="3">
    <location>
        <begin position="39"/>
        <end position="107"/>
    </location>
</feature>
<comment type="caution">
    <text evidence="4">The sequence shown here is derived from an EMBL/GenBank/DDBJ whole genome shotgun (WGS) entry which is preliminary data.</text>
</comment>
<keyword evidence="5" id="KW-1185">Reference proteome</keyword>
<keyword evidence="2" id="KW-0472">Membrane</keyword>
<evidence type="ECO:0000313" key="5">
    <source>
        <dbReference type="Proteomes" id="UP000253420"/>
    </source>
</evidence>
<proteinExistence type="predicted"/>
<dbReference type="Proteomes" id="UP000253420">
    <property type="component" value="Unassembled WGS sequence"/>
</dbReference>
<evidence type="ECO:0000313" key="4">
    <source>
        <dbReference type="EMBL" id="RCS23245.1"/>
    </source>
</evidence>
<dbReference type="Pfam" id="PF04972">
    <property type="entry name" value="BON"/>
    <property type="match status" value="1"/>
</dbReference>
<feature type="transmembrane region" description="Helical" evidence="2">
    <location>
        <begin position="20"/>
        <end position="40"/>
    </location>
</feature>
<protein>
    <submittedName>
        <fullName evidence="4">BON domain-containing protein</fullName>
    </submittedName>
</protein>
<sequence>MGMICQQEGTALKNWLWKNWFWPGATTTALLTVLAVWFSSGAIEKDLATRASAALAGDQSWATVDLDGRDLTLKGVAPDERAQAAAAETAAAVSGVRSVENLAVLPPLAEPFVFHAVKTEEGVVLSGNVPPGPARKDILTIAERAMPGIRVTDEMAIARGAAQGFPALAGFAVSQLADLSLGEASISGLDYTIRGDAAGRDAYEVLVTAVAGVLPGGGKLVSARIVPPLQAPDAVGDKPDGATPTNSILPPSSK</sequence>
<dbReference type="EMBL" id="QOZG01000005">
    <property type="protein sequence ID" value="RCS23245.1"/>
    <property type="molecule type" value="Genomic_DNA"/>
</dbReference>
<feature type="region of interest" description="Disordered" evidence="1">
    <location>
        <begin position="231"/>
        <end position="254"/>
    </location>
</feature>
<feature type="compositionally biased region" description="Polar residues" evidence="1">
    <location>
        <begin position="243"/>
        <end position="254"/>
    </location>
</feature>
<dbReference type="AlphaFoldDB" id="A0A368K3P8"/>
<reference evidence="4 5" key="1">
    <citation type="submission" date="2018-07" db="EMBL/GenBank/DDBJ databases">
        <title>The draft genome of Phyllobacterium salinisoli.</title>
        <authorList>
            <person name="Liu L."/>
            <person name="Li L."/>
            <person name="Zhang X."/>
            <person name="Liang L."/>
        </authorList>
    </citation>
    <scope>NUCLEOTIDE SEQUENCE [LARGE SCALE GENOMIC DNA]</scope>
    <source>
        <strain evidence="4 5">LLAN61</strain>
    </source>
</reference>
<gene>
    <name evidence="4" type="ORF">DUT91_13100</name>
</gene>
<evidence type="ECO:0000259" key="3">
    <source>
        <dbReference type="PROSITE" id="PS50914"/>
    </source>
</evidence>
<organism evidence="4 5">
    <name type="scientific">Phyllobacterium salinisoli</name>
    <dbReference type="NCBI Taxonomy" id="1899321"/>
    <lineage>
        <taxon>Bacteria</taxon>
        <taxon>Pseudomonadati</taxon>
        <taxon>Pseudomonadota</taxon>
        <taxon>Alphaproteobacteria</taxon>
        <taxon>Hyphomicrobiales</taxon>
        <taxon>Phyllobacteriaceae</taxon>
        <taxon>Phyllobacterium</taxon>
    </lineage>
</organism>
<name>A0A368K3P8_9HYPH</name>
<evidence type="ECO:0000256" key="2">
    <source>
        <dbReference type="SAM" id="Phobius"/>
    </source>
</evidence>
<accession>A0A368K3P8</accession>
<keyword evidence="2" id="KW-0812">Transmembrane</keyword>
<dbReference type="PROSITE" id="PS50914">
    <property type="entry name" value="BON"/>
    <property type="match status" value="1"/>
</dbReference>
<evidence type="ECO:0000256" key="1">
    <source>
        <dbReference type="SAM" id="MobiDB-lite"/>
    </source>
</evidence>
<dbReference type="Gene3D" id="3.40.1520.20">
    <property type="match status" value="1"/>
</dbReference>
<dbReference type="InterPro" id="IPR007055">
    <property type="entry name" value="BON_dom"/>
</dbReference>
<keyword evidence="2" id="KW-1133">Transmembrane helix</keyword>